<reference evidence="4" key="1">
    <citation type="submission" date="2018-06" db="EMBL/GenBank/DDBJ databases">
        <authorList>
            <person name="Zhirakovskaya E."/>
        </authorList>
    </citation>
    <scope>NUCLEOTIDE SEQUENCE [LARGE SCALE GENOMIC DNA]</scope>
</reference>
<dbReference type="SUPFAM" id="SSF52980">
    <property type="entry name" value="Restriction endonuclease-like"/>
    <property type="match status" value="1"/>
</dbReference>
<dbReference type="GeneID" id="77925077"/>
<dbReference type="EMBL" id="MH450123">
    <property type="protein sequence ID" value="AXH44427.1"/>
    <property type="molecule type" value="Genomic_DNA"/>
</dbReference>
<dbReference type="GO" id="GO:0004527">
    <property type="term" value="F:exonuclease activity"/>
    <property type="evidence" value="ECO:0007669"/>
    <property type="project" value="UniProtKB-KW"/>
</dbReference>
<proteinExistence type="predicted"/>
<dbReference type="InterPro" id="IPR051703">
    <property type="entry name" value="NF-kappa-B_Signaling_Reg"/>
</dbReference>
<evidence type="ECO:0000313" key="4">
    <source>
        <dbReference type="Proteomes" id="UP000257231"/>
    </source>
</evidence>
<evidence type="ECO:0000259" key="2">
    <source>
        <dbReference type="Pfam" id="PF24623"/>
    </source>
</evidence>
<evidence type="ECO:0000313" key="3">
    <source>
        <dbReference type="EMBL" id="AXH44427.1"/>
    </source>
</evidence>
<dbReference type="KEGG" id="vg:77925077"/>
<feature type="domain" description="DNA-binding phage zinc finger" evidence="2">
    <location>
        <begin position="40"/>
        <end position="80"/>
    </location>
</feature>
<dbReference type="InterPro" id="IPR011335">
    <property type="entry name" value="Restrct_endonuc-II-like"/>
</dbReference>
<feature type="domain" description="YqaJ viral recombinase" evidence="1">
    <location>
        <begin position="89"/>
        <end position="203"/>
    </location>
</feature>
<dbReference type="InterPro" id="IPR056911">
    <property type="entry name" value="Phage_Znf_bind_put"/>
</dbReference>
<keyword evidence="3" id="KW-0269">Exonuclease</keyword>
<gene>
    <name evidence="3" type="primary">47</name>
    <name evidence="3" type="ORF">SEA_MARGARETKALI_47</name>
</gene>
<keyword evidence="3" id="KW-0540">Nuclease</keyword>
<sequence>MTLHTYPELEQGTDEWLQARCGVLTASVIGDLVSSRQPTAIETDCPECGAESGGPCVGKRSPDPIKTLHPARAAAARELDRVITADVTSETALGLIMTLAAERITGFVEPTVQSRAMERGQLDEPYARDAYATHHAKVTELGFMVRNFGAYQIGYSPDGLVGDKGLIEIKSRTQKIQLRTVLADEVPGENMAQLQTGLLVSGRDWIDYVSYSGGMKLWTKRVHPDPAWQAAILDAADQAESVIAKMIHDYLTTTAGMPDTERIIHFPEMEII</sequence>
<dbReference type="RefSeq" id="YP_010649529.1">
    <property type="nucleotide sequence ID" value="NC_070769.1"/>
</dbReference>
<dbReference type="InterPro" id="IPR019080">
    <property type="entry name" value="YqaJ_viral_recombinase"/>
</dbReference>
<dbReference type="PANTHER" id="PTHR46609">
    <property type="entry name" value="EXONUCLEASE, PHAGE-TYPE/RECB, C-TERMINAL DOMAIN-CONTAINING PROTEIN"/>
    <property type="match status" value="1"/>
</dbReference>
<accession>A0A345KN25</accession>
<dbReference type="Pfam" id="PF09588">
    <property type="entry name" value="YqaJ"/>
    <property type="match status" value="1"/>
</dbReference>
<protein>
    <submittedName>
        <fullName evidence="3">Exonuclease</fullName>
    </submittedName>
</protein>
<organism evidence="3 4">
    <name type="scientific">Arthrobacter phage MargaretKali</name>
    <dbReference type="NCBI Taxonomy" id="2250414"/>
    <lineage>
        <taxon>Viruses</taxon>
        <taxon>Duplodnaviria</taxon>
        <taxon>Heunggongvirae</taxon>
        <taxon>Uroviricota</taxon>
        <taxon>Caudoviricetes</taxon>
        <taxon>Kumottavirus</taxon>
        <taxon>Kumottavirus margaretkali</taxon>
    </lineage>
</organism>
<name>A0A345KN25_9CAUD</name>
<keyword evidence="3" id="KW-0378">Hydrolase</keyword>
<dbReference type="PANTHER" id="PTHR46609:SF6">
    <property type="entry name" value="EXONUCLEASE, PHAGE-TYPE_RECB, C-TERMINAL DOMAIN-CONTAINING PROTEIN-RELATED"/>
    <property type="match status" value="1"/>
</dbReference>
<dbReference type="CDD" id="cd22343">
    <property type="entry name" value="PDDEXK_lambda_exonuclease-like"/>
    <property type="match status" value="1"/>
</dbReference>
<evidence type="ECO:0000259" key="1">
    <source>
        <dbReference type="Pfam" id="PF09588"/>
    </source>
</evidence>
<keyword evidence="4" id="KW-1185">Reference proteome</keyword>
<dbReference type="InterPro" id="IPR011604">
    <property type="entry name" value="PDDEXK-like_dom_sf"/>
</dbReference>
<dbReference type="Pfam" id="PF24623">
    <property type="entry name" value="Phage_zn_bind_8"/>
    <property type="match status" value="1"/>
</dbReference>
<dbReference type="Proteomes" id="UP000257231">
    <property type="component" value="Segment"/>
</dbReference>
<dbReference type="Gene3D" id="3.90.320.10">
    <property type="match status" value="1"/>
</dbReference>